<dbReference type="EMBL" id="CP013970">
    <property type="protein sequence ID" value="AXF77836.1"/>
    <property type="molecule type" value="Genomic_DNA"/>
</dbReference>
<evidence type="ECO:0000313" key="5">
    <source>
        <dbReference type="Proteomes" id="UP000033924"/>
    </source>
</evidence>
<dbReference type="Proteomes" id="UP000033924">
    <property type="component" value="Unassembled WGS sequence"/>
</dbReference>
<evidence type="ECO:0000313" key="6">
    <source>
        <dbReference type="Proteomes" id="UP000264980"/>
    </source>
</evidence>
<evidence type="ECO:0000313" key="3">
    <source>
        <dbReference type="EMBL" id="AXF77836.1"/>
    </source>
</evidence>
<keyword evidence="2" id="KW-0235">DNA replication</keyword>
<dbReference type="Proteomes" id="UP000264980">
    <property type="component" value="Chromosome"/>
</dbReference>
<dbReference type="STRING" id="65700.SY86_15700"/>
<keyword evidence="5" id="KW-1185">Reference proteome</keyword>
<sequence>MELWREVTGQPEITQVDVRRIKAREHIDMDTGEVTENPIASAAAEVGKYATKPSDYVTKKGKDFYVANGSVVNLLAHALKGKRLIGWGGELDKIRKRLELADAEGRNVDLVDTGGESEQIRAMSHWIYRWVPGLKNYVN</sequence>
<dbReference type="EMBL" id="JXNU01000003">
    <property type="protein sequence ID" value="KKF36553.1"/>
    <property type="molecule type" value="Genomic_DNA"/>
</dbReference>
<gene>
    <name evidence="3" type="ORF">AV903_20290</name>
    <name evidence="4" type="ORF">SY86_15700</name>
</gene>
<accession>A0A0M2KH43</accession>
<dbReference type="InterPro" id="IPR000989">
    <property type="entry name" value="Rep"/>
</dbReference>
<proteinExistence type="inferred from homology"/>
<dbReference type="Pfam" id="PF01446">
    <property type="entry name" value="Rep_1"/>
    <property type="match status" value="1"/>
</dbReference>
<dbReference type="PATRIC" id="fig|65700.7.peg.3927"/>
<evidence type="ECO:0000256" key="1">
    <source>
        <dbReference type="ARBA" id="ARBA00008909"/>
    </source>
</evidence>
<evidence type="ECO:0000256" key="2">
    <source>
        <dbReference type="ARBA" id="ARBA00022705"/>
    </source>
</evidence>
<dbReference type="GO" id="GO:0003677">
    <property type="term" value="F:DNA binding"/>
    <property type="evidence" value="ECO:0007669"/>
    <property type="project" value="InterPro"/>
</dbReference>
<comment type="similarity">
    <text evidence="1">Belongs to the Gram-positive plasmids replication protein type 1 family.</text>
</comment>
<dbReference type="RefSeq" id="WP_016192361.1">
    <property type="nucleotide sequence ID" value="NZ_CP089932.1"/>
</dbReference>
<dbReference type="AlphaFoldDB" id="A0A0M2KH43"/>
<name>A0A0M2KH43_9GAMM</name>
<organism evidence="4 5">
    <name type="scientific">Erwinia tracheiphila</name>
    <dbReference type="NCBI Taxonomy" id="65700"/>
    <lineage>
        <taxon>Bacteria</taxon>
        <taxon>Pseudomonadati</taxon>
        <taxon>Pseudomonadota</taxon>
        <taxon>Gammaproteobacteria</taxon>
        <taxon>Enterobacterales</taxon>
        <taxon>Erwiniaceae</taxon>
        <taxon>Erwinia</taxon>
    </lineage>
</organism>
<reference evidence="4 5" key="1">
    <citation type="submission" date="2015-01" db="EMBL/GenBank/DDBJ databases">
        <title>Erwinia tracheiphila.</title>
        <authorList>
            <person name="Shapiro L.R."/>
        </authorList>
    </citation>
    <scope>NUCLEOTIDE SEQUENCE [LARGE SCALE GENOMIC DNA]</scope>
    <source>
        <strain evidence="4 5">BuffGH</strain>
    </source>
</reference>
<dbReference type="GO" id="GO:0006260">
    <property type="term" value="P:DNA replication"/>
    <property type="evidence" value="ECO:0007669"/>
    <property type="project" value="UniProtKB-KW"/>
</dbReference>
<reference evidence="3 6" key="2">
    <citation type="submission" date="2016-01" db="EMBL/GenBank/DDBJ databases">
        <authorList>
            <person name="Oliw E.H."/>
        </authorList>
    </citation>
    <scope>NUCLEOTIDE SEQUENCE [LARGE SCALE GENOMIC DNA]</scope>
    <source>
        <strain evidence="3 6">MDcuke</strain>
    </source>
</reference>
<evidence type="ECO:0000313" key="4">
    <source>
        <dbReference type="EMBL" id="KKF36553.1"/>
    </source>
</evidence>
<protein>
    <submittedName>
        <fullName evidence="4">Uncharacterized protein</fullName>
    </submittedName>
</protein>